<dbReference type="OrthoDB" id="10591183at2759"/>
<dbReference type="EMBL" id="JABCRI010000023">
    <property type="protein sequence ID" value="KAF8378680.1"/>
    <property type="molecule type" value="Genomic_DNA"/>
</dbReference>
<reference evidence="1 2" key="1">
    <citation type="submission" date="2020-04" db="EMBL/GenBank/DDBJ databases">
        <title>Plant Genome Project.</title>
        <authorList>
            <person name="Zhang R.-G."/>
        </authorList>
    </citation>
    <scope>NUCLEOTIDE SEQUENCE [LARGE SCALE GENOMIC DNA]</scope>
    <source>
        <strain evidence="1">YNK0</strain>
        <tissue evidence="1">Leaf</tissue>
    </source>
</reference>
<name>A0A834YEI2_TETSI</name>
<evidence type="ECO:0000313" key="1">
    <source>
        <dbReference type="EMBL" id="KAF8378680.1"/>
    </source>
</evidence>
<protein>
    <submittedName>
        <fullName evidence="1">Uncharacterized protein</fullName>
    </submittedName>
</protein>
<evidence type="ECO:0000313" key="2">
    <source>
        <dbReference type="Proteomes" id="UP000655225"/>
    </source>
</evidence>
<proteinExistence type="predicted"/>
<comment type="caution">
    <text evidence="1">The sequence shown here is derived from an EMBL/GenBank/DDBJ whole genome shotgun (WGS) entry which is preliminary data.</text>
</comment>
<sequence length="126" mass="13927">MVELRLYCKWCAAIGVDWRWRADAVVAIGGAAAGPDLKWGLTSIARVIRMTSIERPVTTQQRWRPASLVSRAEADIQTDDGEVELELTLGFEPVSSIHKMGPAKRSEIYGLSGDMCKMEMGLDYPA</sequence>
<dbReference type="Proteomes" id="UP000655225">
    <property type="component" value="Unassembled WGS sequence"/>
</dbReference>
<keyword evidence="2" id="KW-1185">Reference proteome</keyword>
<organism evidence="1 2">
    <name type="scientific">Tetracentron sinense</name>
    <name type="common">Spur-leaf</name>
    <dbReference type="NCBI Taxonomy" id="13715"/>
    <lineage>
        <taxon>Eukaryota</taxon>
        <taxon>Viridiplantae</taxon>
        <taxon>Streptophyta</taxon>
        <taxon>Embryophyta</taxon>
        <taxon>Tracheophyta</taxon>
        <taxon>Spermatophyta</taxon>
        <taxon>Magnoliopsida</taxon>
        <taxon>Trochodendrales</taxon>
        <taxon>Trochodendraceae</taxon>
        <taxon>Tetracentron</taxon>
    </lineage>
</organism>
<accession>A0A834YEI2</accession>
<dbReference type="AlphaFoldDB" id="A0A834YEI2"/>
<gene>
    <name evidence="1" type="ORF">HHK36_030029</name>
</gene>